<reference evidence="1" key="1">
    <citation type="submission" date="2019-12" db="EMBL/GenBank/DDBJ databases">
        <title>An insight into the sialome of adult female Ixodes ricinus ticks feeding for 6 days.</title>
        <authorList>
            <person name="Perner J."/>
            <person name="Ribeiro J.M.C."/>
        </authorList>
    </citation>
    <scope>NUCLEOTIDE SEQUENCE</scope>
    <source>
        <strain evidence="1">Semi-engorged</strain>
        <tissue evidence="1">Salivary glands</tissue>
    </source>
</reference>
<name>A0A6B0U0A3_IXORI</name>
<dbReference type="EMBL" id="GIFC01000021">
    <property type="protein sequence ID" value="MXU82104.1"/>
    <property type="molecule type" value="Transcribed_RNA"/>
</dbReference>
<evidence type="ECO:0000313" key="1">
    <source>
        <dbReference type="EMBL" id="MXU82104.1"/>
    </source>
</evidence>
<proteinExistence type="predicted"/>
<accession>A0A6B0U0A3</accession>
<organism evidence="1">
    <name type="scientific">Ixodes ricinus</name>
    <name type="common">Common tick</name>
    <name type="synonym">Acarus ricinus</name>
    <dbReference type="NCBI Taxonomy" id="34613"/>
    <lineage>
        <taxon>Eukaryota</taxon>
        <taxon>Metazoa</taxon>
        <taxon>Ecdysozoa</taxon>
        <taxon>Arthropoda</taxon>
        <taxon>Chelicerata</taxon>
        <taxon>Arachnida</taxon>
        <taxon>Acari</taxon>
        <taxon>Parasitiformes</taxon>
        <taxon>Ixodida</taxon>
        <taxon>Ixodoidea</taxon>
        <taxon>Ixodidae</taxon>
        <taxon>Ixodinae</taxon>
        <taxon>Ixodes</taxon>
    </lineage>
</organism>
<dbReference type="AlphaFoldDB" id="A0A6B0U0A3"/>
<protein>
    <submittedName>
        <fullName evidence="1">Uncharacterized protein</fullName>
    </submittedName>
</protein>
<sequence>MLSAKKAATLFLETLCRSTSCTWSAYREAALHGPPSGHEHCLGLGTRQSRHAWPPQGPRYGSAFIA</sequence>